<sequence>MDQFETTVKQQELSLATLKAEKDKLIADLNVQKQMNRTEPPSCIAYGNDIQRIRVPGADAFQAPCHTTFEPIKGWTVIQRRFNGSVSFDRKWDEYKNGFGDLRGEYWLGLEKLHLMTKFQPHELYIELENREGEILIESWSNFSIGNESESYTILSLGKYTGNAHFRIYHGHDIFGTNIKFLTKDRDNNNQTSVWYNCADVYESGWWYGDHCIGCMNTSNCVLSIVLLLLYVKFNLATDVNCNNVTHTLLKNLGEYTVKIDELELTMNSLQSKLETFLKESDELLNKAHGHELSIKQQEVDYKEVLRKHSLIKDQFETTVKQQELTIATLKAERDKLKLNVQKQMNRTEPPSCIAYGNDIQRIRVPGADAFQAPCHTTFEPIKGWTVIQRRFNGSVSFDRKWDEYKNGFGDLRGEYWLGLEKLHLMTKFQPHELYIELENHEGEISIESWSNFSIGNESESYKILSLGANTEDADFTIYYERDIFATNIKFSTKDRDNDNASYNCADVYESGWWYKNDHCVGCMNSSNCVLSIVLLLLYVKLNSATDVDCNNVTDTLLKNLGEYTVKINELELTMENLQTKVEASLKKTEKLQDVAHGQELSIKIHEVEHMELLTNNSLVFDKFRTMIKQQEETIGTLIAEKDQLISELNVQKQINIYETTSCEAYGNDIQRIRIPGRDAFPVCCNSTFGSNEGWTVIQRRTDGTLNFDRKWDEYKNGFGDLRGEHWLGLEKYCKKQSEEMLKDLVKYEAKIEQLESRIKNQETNPGAGNTTGELEKLQAKIREQETTITTLEAKLAKDKSNTDPAAATSCLPFGNSSDIQTIRLPGAEAFQVPCDSRFAGNGWTVIQRRMDGSVNFNRNWYDYKNGFGSLLGELWLGLEKLHLMTTFQSHELYIELEDFQNEKQYARYSNFKIGNEAQFYQLLNLGEYTGNAGDALHGKTGSAENMPFSTPERDNDNIPNNNCAAAYLSGWWFNACSWGEDIQKELVEHQAKIELMESTINNLQANPGALRECASLSGSTEGELERVLTKIHKLKTTITTIKFTNNIDCKKQMWINPTNQTRCEPFGVDIQTLRVPGAEAFQVPCDSKFAGPGWAVIQRRVDDSVSFNRTWEEYRNGFGDMRGNFWLGLERLHLMTKLRPHELYIQLEDFKNEKRYAHYINFSVGNEAQSYKLLSVGKYTGNAGNALDSGDGQGGDAKNMKFSTPDQDNDRVYENCAAMFESGWWFNRCTWCEDKLKTEKETLKLQATIHEQQLIVKELEYKELLTNHTKQREQITNVEAQKESLMKSEQLQTKITELQTKLKVQQEALKKSDELISEKDNRIAEIKEQFGYMETTQR</sequence>
<dbReference type="OMA" id="ACDQRSH"/>
<dbReference type="PANTHER" id="PTHR19143">
    <property type="entry name" value="FIBRINOGEN/TENASCIN/ANGIOPOEITIN"/>
    <property type="match status" value="1"/>
</dbReference>
<feature type="coiled-coil region" evidence="1">
    <location>
        <begin position="253"/>
        <end position="287"/>
    </location>
</feature>
<dbReference type="SMART" id="SM00186">
    <property type="entry name" value="FBG"/>
    <property type="match status" value="4"/>
</dbReference>
<gene>
    <name evidence="3" type="ORF">Dbus_chr2Lg1934</name>
</gene>
<dbReference type="GO" id="GO:0005615">
    <property type="term" value="C:extracellular space"/>
    <property type="evidence" value="ECO:0007669"/>
    <property type="project" value="TreeGrafter"/>
</dbReference>
<dbReference type="SUPFAM" id="SSF56496">
    <property type="entry name" value="Fibrinogen C-terminal domain-like"/>
    <property type="match status" value="5"/>
</dbReference>
<organism evidence="3 4">
    <name type="scientific">Drosophila busckii</name>
    <name type="common">Fruit fly</name>
    <dbReference type="NCBI Taxonomy" id="30019"/>
    <lineage>
        <taxon>Eukaryota</taxon>
        <taxon>Metazoa</taxon>
        <taxon>Ecdysozoa</taxon>
        <taxon>Arthropoda</taxon>
        <taxon>Hexapoda</taxon>
        <taxon>Insecta</taxon>
        <taxon>Pterygota</taxon>
        <taxon>Neoptera</taxon>
        <taxon>Endopterygota</taxon>
        <taxon>Diptera</taxon>
        <taxon>Brachycera</taxon>
        <taxon>Muscomorpha</taxon>
        <taxon>Ephydroidea</taxon>
        <taxon>Drosophilidae</taxon>
        <taxon>Drosophila</taxon>
    </lineage>
</organism>
<dbReference type="PROSITE" id="PS51406">
    <property type="entry name" value="FIBRINOGEN_C_2"/>
    <property type="match status" value="5"/>
</dbReference>
<dbReference type="Pfam" id="PF00147">
    <property type="entry name" value="Fibrinogen_C"/>
    <property type="match status" value="5"/>
</dbReference>
<evidence type="ECO:0000313" key="3">
    <source>
        <dbReference type="EMBL" id="ALC39849.1"/>
    </source>
</evidence>
<evidence type="ECO:0000259" key="2">
    <source>
        <dbReference type="PROSITE" id="PS51406"/>
    </source>
</evidence>
<reference evidence="3 4" key="1">
    <citation type="submission" date="2015-08" db="EMBL/GenBank/DDBJ databases">
        <title>Ancestral chromatin configuration constrains chromatin evolution on differentiating sex chromosomes in Drosophila.</title>
        <authorList>
            <person name="Zhou Q."/>
            <person name="Bachtrog D."/>
        </authorList>
    </citation>
    <scope>NUCLEOTIDE SEQUENCE [LARGE SCALE GENOMIC DNA]</scope>
    <source>
        <tissue evidence="3">Whole larvae</tissue>
    </source>
</reference>
<dbReference type="InterPro" id="IPR036056">
    <property type="entry name" value="Fibrinogen-like_C"/>
</dbReference>
<keyword evidence="4" id="KW-1185">Reference proteome</keyword>
<name>A0A0M3QU16_DROBS</name>
<feature type="domain" description="Fibrinogen C-terminal" evidence="2">
    <location>
        <begin position="654"/>
        <end position="732"/>
    </location>
</feature>
<dbReference type="EMBL" id="CP012523">
    <property type="protein sequence ID" value="ALC39849.1"/>
    <property type="molecule type" value="Genomic_DNA"/>
</dbReference>
<dbReference type="Proteomes" id="UP000494163">
    <property type="component" value="Chromosome 2L"/>
</dbReference>
<feature type="coiled-coil region" evidence="1">
    <location>
        <begin position="1"/>
        <end position="35"/>
    </location>
</feature>
<dbReference type="InterPro" id="IPR014716">
    <property type="entry name" value="Fibrinogen_a/b/g_C_1"/>
</dbReference>
<dbReference type="CDD" id="cd00087">
    <property type="entry name" value="FReD"/>
    <property type="match status" value="2"/>
</dbReference>
<dbReference type="OrthoDB" id="6145874at2759"/>
<evidence type="ECO:0000313" key="4">
    <source>
        <dbReference type="Proteomes" id="UP000494163"/>
    </source>
</evidence>
<dbReference type="SMR" id="A0A0M3QU16"/>
<dbReference type="Gene3D" id="4.10.530.10">
    <property type="entry name" value="Gamma-fibrinogen Carboxyl Terminal Fragment, domain 2"/>
    <property type="match status" value="3"/>
</dbReference>
<proteinExistence type="predicted"/>
<protein>
    <submittedName>
        <fullName evidence="3">Maker542</fullName>
    </submittedName>
</protein>
<feature type="coiled-coil region" evidence="1">
    <location>
        <begin position="561"/>
        <end position="595"/>
    </location>
</feature>
<accession>A0A0M3QU16</accession>
<dbReference type="InterPro" id="IPR050373">
    <property type="entry name" value="Fibrinogen_C-term_domain"/>
</dbReference>
<dbReference type="PANTHER" id="PTHR19143:SF327">
    <property type="entry name" value="FI21813P1-RELATED"/>
    <property type="match status" value="1"/>
</dbReference>
<keyword evidence="1" id="KW-0175">Coiled coil</keyword>
<dbReference type="InterPro" id="IPR002181">
    <property type="entry name" value="Fibrinogen_a/b/g_C_dom"/>
</dbReference>
<feature type="domain" description="Fibrinogen C-terminal" evidence="2">
    <location>
        <begin position="34"/>
        <end position="212"/>
    </location>
</feature>
<feature type="domain" description="Fibrinogen C-terminal" evidence="2">
    <location>
        <begin position="344"/>
        <end position="520"/>
    </location>
</feature>
<feature type="coiled-coil region" evidence="1">
    <location>
        <begin position="313"/>
        <end position="347"/>
    </location>
</feature>
<feature type="coiled-coil region" evidence="1">
    <location>
        <begin position="738"/>
        <end position="802"/>
    </location>
</feature>
<feature type="domain" description="Fibrinogen C-terminal" evidence="2">
    <location>
        <begin position="1041"/>
        <end position="1230"/>
    </location>
</feature>
<feature type="domain" description="Fibrinogen C-terminal" evidence="2">
    <location>
        <begin position="802"/>
        <end position="977"/>
    </location>
</feature>
<dbReference type="Gene3D" id="3.90.215.10">
    <property type="entry name" value="Gamma Fibrinogen, chain A, domain 1"/>
    <property type="match status" value="5"/>
</dbReference>
<evidence type="ECO:0000256" key="1">
    <source>
        <dbReference type="SAM" id="Coils"/>
    </source>
</evidence>
<feature type="coiled-coil region" evidence="1">
    <location>
        <begin position="1234"/>
        <end position="1330"/>
    </location>
</feature>